<evidence type="ECO:0000313" key="2">
    <source>
        <dbReference type="Proteomes" id="UP001153334"/>
    </source>
</evidence>
<dbReference type="Proteomes" id="UP001153334">
    <property type="component" value="Unassembled WGS sequence"/>
</dbReference>
<sequence>MSAVTLQQMQEDPGRKDIFGILNPYIQPTSTISVTQVATSFTQGVETPNEPFFWLFWYNIFSIAEQIPYGNPAQDRLVAFVRELTLVPETADKVWEAPQCESS</sequence>
<organism evidence="1 2">
    <name type="scientific">Nemania bipapillata</name>
    <dbReference type="NCBI Taxonomy" id="110536"/>
    <lineage>
        <taxon>Eukaryota</taxon>
        <taxon>Fungi</taxon>
        <taxon>Dikarya</taxon>
        <taxon>Ascomycota</taxon>
        <taxon>Pezizomycotina</taxon>
        <taxon>Sordariomycetes</taxon>
        <taxon>Xylariomycetidae</taxon>
        <taxon>Xylariales</taxon>
        <taxon>Xylariaceae</taxon>
        <taxon>Nemania</taxon>
    </lineage>
</organism>
<dbReference type="EMBL" id="JAPESX010000648">
    <property type="protein sequence ID" value="KAJ8120313.1"/>
    <property type="molecule type" value="Genomic_DNA"/>
</dbReference>
<evidence type="ECO:0000313" key="1">
    <source>
        <dbReference type="EMBL" id="KAJ8120313.1"/>
    </source>
</evidence>
<comment type="caution">
    <text evidence="1">The sequence shown here is derived from an EMBL/GenBank/DDBJ whole genome shotgun (WGS) entry which is preliminary data.</text>
</comment>
<gene>
    <name evidence="1" type="ORF">ONZ43_g2950</name>
</gene>
<protein>
    <submittedName>
        <fullName evidence="1">Uncharacterized protein</fullName>
    </submittedName>
</protein>
<reference evidence="1" key="1">
    <citation type="submission" date="2022-11" db="EMBL/GenBank/DDBJ databases">
        <title>Genome Sequence of Nemania bipapillata.</title>
        <authorList>
            <person name="Buettner E."/>
        </authorList>
    </citation>
    <scope>NUCLEOTIDE SEQUENCE</scope>
    <source>
        <strain evidence="1">CP14</strain>
    </source>
</reference>
<name>A0ACC2IZF3_9PEZI</name>
<proteinExistence type="predicted"/>
<accession>A0ACC2IZF3</accession>
<keyword evidence="2" id="KW-1185">Reference proteome</keyword>